<dbReference type="EMBL" id="MNYI01000244">
    <property type="protein sequence ID" value="OIP36330.1"/>
    <property type="molecule type" value="Genomic_DNA"/>
</dbReference>
<dbReference type="NCBIfam" id="NF009150">
    <property type="entry name" value="PRK12497.1-3"/>
    <property type="match status" value="1"/>
</dbReference>
<dbReference type="Gene3D" id="3.40.1350.10">
    <property type="match status" value="1"/>
</dbReference>
<protein>
    <recommendedName>
        <fullName evidence="2">UPF0102 protein AUJ95_09540</fullName>
    </recommendedName>
</protein>
<proteinExistence type="inferred from homology"/>
<organism evidence="3 4">
    <name type="scientific">Candidatus Desantisbacteria bacterium CG2_30_40_21</name>
    <dbReference type="NCBI Taxonomy" id="1817895"/>
    <lineage>
        <taxon>Bacteria</taxon>
        <taxon>Candidatus Desantisiibacteriota</taxon>
    </lineage>
</organism>
<evidence type="ECO:0000313" key="4">
    <source>
        <dbReference type="Proteomes" id="UP000183085"/>
    </source>
</evidence>
<evidence type="ECO:0000256" key="1">
    <source>
        <dbReference type="ARBA" id="ARBA00006738"/>
    </source>
</evidence>
<sequence>MTLERIKLGQYGEEKAAKYLLKQGVKILEKNYRCGYGEIDIIAKDKDTLVFVEVKTRKTSTYLSPFLAVNKHKQLQISKVAVHYLLEKKIQEMPCRFDVMIVVDKDIDWIRGAFERRV</sequence>
<dbReference type="Pfam" id="PF02021">
    <property type="entry name" value="UPF0102"/>
    <property type="match status" value="1"/>
</dbReference>
<dbReference type="NCBIfam" id="TIGR00252">
    <property type="entry name" value="YraN family protein"/>
    <property type="match status" value="1"/>
</dbReference>
<comment type="caution">
    <text evidence="3">The sequence shown here is derived from an EMBL/GenBank/DDBJ whole genome shotgun (WGS) entry which is preliminary data.</text>
</comment>
<dbReference type="Proteomes" id="UP000183085">
    <property type="component" value="Unassembled WGS sequence"/>
</dbReference>
<dbReference type="PANTHER" id="PTHR34039">
    <property type="entry name" value="UPF0102 PROTEIN YRAN"/>
    <property type="match status" value="1"/>
</dbReference>
<dbReference type="AlphaFoldDB" id="A0A1J5DVF4"/>
<evidence type="ECO:0000313" key="3">
    <source>
        <dbReference type="EMBL" id="OIP36330.1"/>
    </source>
</evidence>
<reference evidence="3 4" key="1">
    <citation type="journal article" date="2016" name="Environ. Microbiol.">
        <title>Genomic resolution of a cold subsurface aquifer community provides metabolic insights for novel microbes adapted to high CO concentrations.</title>
        <authorList>
            <person name="Probst A.J."/>
            <person name="Castelle C.J."/>
            <person name="Singh A."/>
            <person name="Brown C.T."/>
            <person name="Anantharaman K."/>
            <person name="Sharon I."/>
            <person name="Hug L.A."/>
            <person name="Burstein D."/>
            <person name="Emerson J.B."/>
            <person name="Thomas B.C."/>
            <person name="Banfield J.F."/>
        </authorList>
    </citation>
    <scope>NUCLEOTIDE SEQUENCE [LARGE SCALE GENOMIC DNA]</scope>
    <source>
        <strain evidence="3">CG2_30_40_21</strain>
    </source>
</reference>
<comment type="similarity">
    <text evidence="1 2">Belongs to the UPF0102 family.</text>
</comment>
<evidence type="ECO:0000256" key="2">
    <source>
        <dbReference type="HAMAP-Rule" id="MF_00048"/>
    </source>
</evidence>
<dbReference type="InterPro" id="IPR003509">
    <property type="entry name" value="UPF0102_YraN-like"/>
</dbReference>
<dbReference type="SUPFAM" id="SSF52980">
    <property type="entry name" value="Restriction endonuclease-like"/>
    <property type="match status" value="1"/>
</dbReference>
<gene>
    <name evidence="3" type="ORF">AUJ95_09540</name>
</gene>
<accession>A0A1J5DVF4</accession>
<dbReference type="HAMAP" id="MF_00048">
    <property type="entry name" value="UPF0102"/>
    <property type="match status" value="1"/>
</dbReference>
<dbReference type="NCBIfam" id="NF009154">
    <property type="entry name" value="PRK12497.3-3"/>
    <property type="match status" value="1"/>
</dbReference>
<dbReference type="InterPro" id="IPR011856">
    <property type="entry name" value="tRNA_endonuc-like_dom_sf"/>
</dbReference>
<name>A0A1J5DVF4_9BACT</name>
<dbReference type="InterPro" id="IPR011335">
    <property type="entry name" value="Restrct_endonuc-II-like"/>
</dbReference>
<dbReference type="GO" id="GO:0003676">
    <property type="term" value="F:nucleic acid binding"/>
    <property type="evidence" value="ECO:0007669"/>
    <property type="project" value="InterPro"/>
</dbReference>
<dbReference type="CDD" id="cd20736">
    <property type="entry name" value="PoNe_Nuclease"/>
    <property type="match status" value="1"/>
</dbReference>
<dbReference type="STRING" id="1817895.AUJ95_09540"/>
<dbReference type="PANTHER" id="PTHR34039:SF1">
    <property type="entry name" value="UPF0102 PROTEIN YRAN"/>
    <property type="match status" value="1"/>
</dbReference>